<feature type="domain" description="RNase H type-1" evidence="8">
    <location>
        <begin position="83"/>
        <end position="220"/>
    </location>
</feature>
<dbReference type="InterPro" id="IPR012337">
    <property type="entry name" value="RNaseH-like_sf"/>
</dbReference>
<protein>
    <recommendedName>
        <fullName evidence="3">ribonuclease H</fullName>
        <ecNumber evidence="3">3.1.26.4</ecNumber>
    </recommendedName>
</protein>
<dbReference type="PANTHER" id="PTHR10642">
    <property type="entry name" value="RIBONUCLEASE H1"/>
    <property type="match status" value="1"/>
</dbReference>
<keyword evidence="6" id="KW-0255">Endonuclease</keyword>
<keyword evidence="10" id="KW-1185">Reference proteome</keyword>
<keyword evidence="7" id="KW-0378">Hydrolase</keyword>
<evidence type="ECO:0000313" key="10">
    <source>
        <dbReference type="Proteomes" id="UP001642520"/>
    </source>
</evidence>
<dbReference type="Pfam" id="PF00075">
    <property type="entry name" value="RNase_H"/>
    <property type="match status" value="1"/>
</dbReference>
<keyword evidence="4" id="KW-0540">Nuclease</keyword>
<evidence type="ECO:0000256" key="7">
    <source>
        <dbReference type="ARBA" id="ARBA00022801"/>
    </source>
</evidence>
<dbReference type="EC" id="3.1.26.4" evidence="3"/>
<evidence type="ECO:0000256" key="4">
    <source>
        <dbReference type="ARBA" id="ARBA00022722"/>
    </source>
</evidence>
<dbReference type="Proteomes" id="UP001642520">
    <property type="component" value="Unassembled WGS sequence"/>
</dbReference>
<name>A0ABP1P7J9_XYLVO</name>
<evidence type="ECO:0000256" key="1">
    <source>
        <dbReference type="ARBA" id="ARBA00000077"/>
    </source>
</evidence>
<organism evidence="9 10">
    <name type="scientific">Xylocopa violacea</name>
    <name type="common">Violet carpenter bee</name>
    <name type="synonym">Apis violacea</name>
    <dbReference type="NCBI Taxonomy" id="135666"/>
    <lineage>
        <taxon>Eukaryota</taxon>
        <taxon>Metazoa</taxon>
        <taxon>Ecdysozoa</taxon>
        <taxon>Arthropoda</taxon>
        <taxon>Hexapoda</taxon>
        <taxon>Insecta</taxon>
        <taxon>Pterygota</taxon>
        <taxon>Neoptera</taxon>
        <taxon>Endopterygota</taxon>
        <taxon>Hymenoptera</taxon>
        <taxon>Apocrita</taxon>
        <taxon>Aculeata</taxon>
        <taxon>Apoidea</taxon>
        <taxon>Anthophila</taxon>
        <taxon>Apidae</taxon>
        <taxon>Xylocopa</taxon>
        <taxon>Xylocopa</taxon>
    </lineage>
</organism>
<sequence length="239" mass="26883">MSKYGNNLIEIPGRSTKKALTKVYWDELRPLTEELEVHPRLPVYETKYAIPLTRIVVNTEIGIKMQNSAASNLDFSNIIRTTLQSYTHIYTDGSESEQALSTGAACICPQRNTHITLSLNKEASIYAAEATAIIMAIDLAIQNPTHPYIIWTDSLSTVQALKSNDPKTISDHRIIKIKTLIHKYHELSNIGTTLQIYWLPPHLRIVSNEMADSAAREAAKNHSDQHIKSNYSDLCPQLE</sequence>
<evidence type="ECO:0000256" key="5">
    <source>
        <dbReference type="ARBA" id="ARBA00022723"/>
    </source>
</evidence>
<accession>A0ABP1P7J9</accession>
<comment type="catalytic activity">
    <reaction evidence="1">
        <text>Endonucleolytic cleavage to 5'-phosphomonoester.</text>
        <dbReference type="EC" id="3.1.26.4"/>
    </reaction>
</comment>
<dbReference type="InterPro" id="IPR050092">
    <property type="entry name" value="RNase_H"/>
</dbReference>
<evidence type="ECO:0000256" key="2">
    <source>
        <dbReference type="ARBA" id="ARBA00005300"/>
    </source>
</evidence>
<dbReference type="Gene3D" id="3.30.420.10">
    <property type="entry name" value="Ribonuclease H-like superfamily/Ribonuclease H"/>
    <property type="match status" value="1"/>
</dbReference>
<dbReference type="PANTHER" id="PTHR10642:SF26">
    <property type="entry name" value="RIBONUCLEASE H1"/>
    <property type="match status" value="1"/>
</dbReference>
<dbReference type="InterPro" id="IPR002156">
    <property type="entry name" value="RNaseH_domain"/>
</dbReference>
<proteinExistence type="inferred from homology"/>
<gene>
    <name evidence="9" type="ORF">XYLVIOL_LOCUS8731</name>
</gene>
<keyword evidence="5" id="KW-0479">Metal-binding</keyword>
<evidence type="ECO:0000259" key="8">
    <source>
        <dbReference type="PROSITE" id="PS50879"/>
    </source>
</evidence>
<dbReference type="EMBL" id="CAXAJV020001299">
    <property type="protein sequence ID" value="CAL7948232.1"/>
    <property type="molecule type" value="Genomic_DNA"/>
</dbReference>
<comment type="caution">
    <text evidence="9">The sequence shown here is derived from an EMBL/GenBank/DDBJ whole genome shotgun (WGS) entry which is preliminary data.</text>
</comment>
<evidence type="ECO:0000256" key="3">
    <source>
        <dbReference type="ARBA" id="ARBA00012180"/>
    </source>
</evidence>
<evidence type="ECO:0000256" key="6">
    <source>
        <dbReference type="ARBA" id="ARBA00022759"/>
    </source>
</evidence>
<evidence type="ECO:0000313" key="9">
    <source>
        <dbReference type="EMBL" id="CAL7948232.1"/>
    </source>
</evidence>
<dbReference type="PROSITE" id="PS50879">
    <property type="entry name" value="RNASE_H_1"/>
    <property type="match status" value="1"/>
</dbReference>
<dbReference type="SUPFAM" id="SSF53098">
    <property type="entry name" value="Ribonuclease H-like"/>
    <property type="match status" value="1"/>
</dbReference>
<reference evidence="9 10" key="1">
    <citation type="submission" date="2024-08" db="EMBL/GenBank/DDBJ databases">
        <authorList>
            <person name="Will J Nash"/>
            <person name="Angela Man"/>
            <person name="Seanna McTaggart"/>
            <person name="Kendall Baker"/>
            <person name="Tom Barker"/>
            <person name="Leah Catchpole"/>
            <person name="Alex Durrant"/>
            <person name="Karim Gharbi"/>
            <person name="Naomi Irish"/>
            <person name="Gemy Kaithakottil"/>
            <person name="Debby Ku"/>
            <person name="Aaliyah Providence"/>
            <person name="Felix Shaw"/>
            <person name="David Swarbreck"/>
            <person name="Chris Watkins"/>
            <person name="Ann M. McCartney"/>
            <person name="Giulio Formenti"/>
            <person name="Alice Mouton"/>
            <person name="Noel Vella"/>
            <person name="Bjorn M von Reumont"/>
            <person name="Adriana Vella"/>
            <person name="Wilfried Haerty"/>
        </authorList>
    </citation>
    <scope>NUCLEOTIDE SEQUENCE [LARGE SCALE GENOMIC DNA]</scope>
</reference>
<dbReference type="InterPro" id="IPR036397">
    <property type="entry name" value="RNaseH_sf"/>
</dbReference>
<dbReference type="CDD" id="cd09276">
    <property type="entry name" value="Rnase_HI_RT_non_LTR"/>
    <property type="match status" value="1"/>
</dbReference>
<comment type="similarity">
    <text evidence="2">Belongs to the RNase H family.</text>
</comment>